<dbReference type="OrthoDB" id="2364732at2759"/>
<evidence type="ECO:0000256" key="1">
    <source>
        <dbReference type="SAM" id="MobiDB-lite"/>
    </source>
</evidence>
<dbReference type="EMBL" id="KZ824281">
    <property type="protein sequence ID" value="RAL12920.1"/>
    <property type="molecule type" value="Genomic_DNA"/>
</dbReference>
<accession>A0A395HYP2</accession>
<reference evidence="2 3" key="1">
    <citation type="submission" date="2018-02" db="EMBL/GenBank/DDBJ databases">
        <title>The genomes of Aspergillus section Nigri reveals drivers in fungal speciation.</title>
        <authorList>
            <consortium name="DOE Joint Genome Institute"/>
            <person name="Vesth T.C."/>
            <person name="Nybo J."/>
            <person name="Theobald S."/>
            <person name="Brandl J."/>
            <person name="Frisvad J.C."/>
            <person name="Nielsen K.F."/>
            <person name="Lyhne E.K."/>
            <person name="Kogle M.E."/>
            <person name="Kuo A."/>
            <person name="Riley R."/>
            <person name="Clum A."/>
            <person name="Nolan M."/>
            <person name="Lipzen A."/>
            <person name="Salamov A."/>
            <person name="Henrissat B."/>
            <person name="Wiebenga A."/>
            <person name="De vries R.P."/>
            <person name="Grigoriev I.V."/>
            <person name="Mortensen U.H."/>
            <person name="Andersen M.R."/>
            <person name="Baker S.E."/>
        </authorList>
    </citation>
    <scope>NUCLEOTIDE SEQUENCE [LARGE SCALE GENOMIC DNA]</scope>
    <source>
        <strain evidence="2 3">CBS 101889</strain>
    </source>
</reference>
<dbReference type="Proteomes" id="UP000248961">
    <property type="component" value="Unassembled WGS sequence"/>
</dbReference>
<sequence length="517" mass="58720">MGYTESHIQQRKPTPPQETNPNVHKGPEICPRFKTLLALAQKLDTTHVVHIQGTPVSGKTTLALLLRDYLRPTRKVIFLSGWKRRSISMTAKEYLANVCYRSDSDGIHTHDDLLCDENSDLVFIVDDAHETYADTDFWPNVIEARLNRQLGPRFCLFTSYGLPTTEPLRKLPDGIMQKWQKWTRVALLRQRLASPEISLFYSLQEMHDVIARYNKATTGHKISENEKACIMRLTNGHPGMISAILDYVHQHVYEKKCLTPDDEISTEDILDNFGEILTSNDALEFIRYQPVGRSLPSKHMNNGVLTKPMINTLLRVLRHGSSHYESQSEVINACIISGFLFLEYEHGGKYQAKVPKMGSPDIEEFCIRVVQALPRMTLQNLYTPQCGPAGGIRTAADIFQDKFYQCCWSEAGFGGGVRRDWTRTSGVHTSLGLPEMRWRIELIYGCDDFDPSAISDRCSDLMRRGYIDDWVVLSCGKETAKFQGSCENVLHVVFNDDFSKFAVKSSGNTLSFSLRPH</sequence>
<dbReference type="RefSeq" id="XP_025552074.1">
    <property type="nucleotide sequence ID" value="XM_025696936.1"/>
</dbReference>
<gene>
    <name evidence="2" type="ORF">BO97DRAFT_424100</name>
</gene>
<evidence type="ECO:0000313" key="3">
    <source>
        <dbReference type="Proteomes" id="UP000248961"/>
    </source>
</evidence>
<organism evidence="2 3">
    <name type="scientific">Aspergillus homomorphus (strain CBS 101889)</name>
    <dbReference type="NCBI Taxonomy" id="1450537"/>
    <lineage>
        <taxon>Eukaryota</taxon>
        <taxon>Fungi</taxon>
        <taxon>Dikarya</taxon>
        <taxon>Ascomycota</taxon>
        <taxon>Pezizomycotina</taxon>
        <taxon>Eurotiomycetes</taxon>
        <taxon>Eurotiomycetidae</taxon>
        <taxon>Eurotiales</taxon>
        <taxon>Aspergillaceae</taxon>
        <taxon>Aspergillus</taxon>
        <taxon>Aspergillus subgen. Circumdati</taxon>
    </lineage>
</organism>
<proteinExistence type="predicted"/>
<dbReference type="SUPFAM" id="SSF52540">
    <property type="entry name" value="P-loop containing nucleoside triphosphate hydrolases"/>
    <property type="match status" value="1"/>
</dbReference>
<dbReference type="GeneID" id="37201225"/>
<name>A0A395HYP2_ASPHC</name>
<dbReference type="InterPro" id="IPR027417">
    <property type="entry name" value="P-loop_NTPase"/>
</dbReference>
<protein>
    <submittedName>
        <fullName evidence="2">Uncharacterized protein</fullName>
    </submittedName>
</protein>
<keyword evidence="3" id="KW-1185">Reference proteome</keyword>
<dbReference type="AlphaFoldDB" id="A0A395HYP2"/>
<evidence type="ECO:0000313" key="2">
    <source>
        <dbReference type="EMBL" id="RAL12920.1"/>
    </source>
</evidence>
<dbReference type="VEuPathDB" id="FungiDB:BO97DRAFT_424100"/>
<feature type="region of interest" description="Disordered" evidence="1">
    <location>
        <begin position="1"/>
        <end position="26"/>
    </location>
</feature>
<dbReference type="STRING" id="1450537.A0A395HYP2"/>